<dbReference type="InterPro" id="IPR003856">
    <property type="entry name" value="LPS_length_determ_N"/>
</dbReference>
<evidence type="ECO:0000256" key="6">
    <source>
        <dbReference type="ARBA" id="ARBA00022692"/>
    </source>
</evidence>
<dbReference type="Proteomes" id="UP000475117">
    <property type="component" value="Chromosome"/>
</dbReference>
<evidence type="ECO:0000259" key="19">
    <source>
        <dbReference type="Pfam" id="PF13807"/>
    </source>
</evidence>
<keyword evidence="5 20" id="KW-0808">Transferase</keyword>
<dbReference type="InterPro" id="IPR050445">
    <property type="entry name" value="Bact_polysacc_biosynth/exp"/>
</dbReference>
<proteinExistence type="inferred from homology"/>
<keyword evidence="3" id="KW-1003">Cell membrane</keyword>
<evidence type="ECO:0000256" key="8">
    <source>
        <dbReference type="ARBA" id="ARBA00022777"/>
    </source>
</evidence>
<keyword evidence="7" id="KW-0547">Nucleotide-binding</keyword>
<evidence type="ECO:0000256" key="7">
    <source>
        <dbReference type="ARBA" id="ARBA00022741"/>
    </source>
</evidence>
<dbReference type="KEGG" id="soa:G3M56_004220"/>
<dbReference type="PANTHER" id="PTHR32309:SF31">
    <property type="entry name" value="CAPSULAR EXOPOLYSACCHARIDE FAMILY"/>
    <property type="match status" value="1"/>
</dbReference>
<evidence type="ECO:0000256" key="3">
    <source>
        <dbReference type="ARBA" id="ARBA00022475"/>
    </source>
</evidence>
<evidence type="ECO:0000313" key="20">
    <source>
        <dbReference type="EMBL" id="QQL45796.1"/>
    </source>
</evidence>
<dbReference type="Pfam" id="PF13614">
    <property type="entry name" value="AAA_31"/>
    <property type="match status" value="1"/>
</dbReference>
<dbReference type="InterPro" id="IPR025669">
    <property type="entry name" value="AAA_dom"/>
</dbReference>
<gene>
    <name evidence="20" type="ORF">G3M56_004220</name>
</gene>
<dbReference type="InterPro" id="IPR027417">
    <property type="entry name" value="P-loop_NTPase"/>
</dbReference>
<dbReference type="Gene3D" id="3.40.50.300">
    <property type="entry name" value="P-loop containing nucleotide triphosphate hydrolases"/>
    <property type="match status" value="1"/>
</dbReference>
<evidence type="ECO:0000256" key="9">
    <source>
        <dbReference type="ARBA" id="ARBA00022840"/>
    </source>
</evidence>
<dbReference type="CDD" id="cd05387">
    <property type="entry name" value="BY-kinase"/>
    <property type="match status" value="1"/>
</dbReference>
<evidence type="ECO:0000256" key="15">
    <source>
        <dbReference type="SAM" id="MobiDB-lite"/>
    </source>
</evidence>
<dbReference type="RefSeq" id="WP_164364460.1">
    <property type="nucleotide sequence ID" value="NZ_CP066776.1"/>
</dbReference>
<organism evidence="20 21">
    <name type="scientific">Sulfuriroseicoccus oceanibius</name>
    <dbReference type="NCBI Taxonomy" id="2707525"/>
    <lineage>
        <taxon>Bacteria</taxon>
        <taxon>Pseudomonadati</taxon>
        <taxon>Verrucomicrobiota</taxon>
        <taxon>Verrucomicrobiia</taxon>
        <taxon>Verrucomicrobiales</taxon>
        <taxon>Verrucomicrobiaceae</taxon>
        <taxon>Sulfuriroseicoccus</taxon>
    </lineage>
</organism>
<comment type="catalytic activity">
    <reaction evidence="13">
        <text>L-tyrosyl-[protein] + ATP = O-phospho-L-tyrosyl-[protein] + ADP + H(+)</text>
        <dbReference type="Rhea" id="RHEA:10596"/>
        <dbReference type="Rhea" id="RHEA-COMP:10136"/>
        <dbReference type="Rhea" id="RHEA-COMP:20101"/>
        <dbReference type="ChEBI" id="CHEBI:15378"/>
        <dbReference type="ChEBI" id="CHEBI:30616"/>
        <dbReference type="ChEBI" id="CHEBI:46858"/>
        <dbReference type="ChEBI" id="CHEBI:61978"/>
        <dbReference type="ChEBI" id="CHEBI:456216"/>
    </reaction>
</comment>
<dbReference type="SUPFAM" id="SSF52540">
    <property type="entry name" value="P-loop containing nucleoside triphosphate hydrolases"/>
    <property type="match status" value="1"/>
</dbReference>
<comment type="similarity">
    <text evidence="2">Belongs to the etk/wzc family.</text>
</comment>
<keyword evidence="11 16" id="KW-0472">Membrane</keyword>
<keyword evidence="14" id="KW-0175">Coiled coil</keyword>
<feature type="domain" description="AAA" evidence="18">
    <location>
        <begin position="510"/>
        <end position="666"/>
    </location>
</feature>
<sequence>MANPPYFNPNRFQQNSQESGPQVGDYWQVIRNRYEVILLSLLLVLITAGFITVMMEEKYESTVVVQLTDISQMGGDLTNTLTEGQKMFASRNFIANQFERMTSQQVLQRVVRDEDLVQKWALTDENQAIAKLRDSVETENRRGTDIVEIRVRDTDADLAAQIANSLYRAYAEALDDEVNLINAQSTGDLDAQLDEQSEKVSEARIKMHNAMRELKVIDVGKGFYYSDEVVTPEDRIIQTGQERLATLEYEISGMKSQLEGLQGLEGTDLIRKAAMLGIEDQTIQRYYPMFNDLLLEEQQALESGLGANHPTVRAIRTQLDSLRGLLMEAVSDVRGALEIQITQLEKRLAEAEESEDEKVEEYIAGALDNAEYEHYREEYRTEKELLKALTMSTYTKKIEENKALRPVSVLDKAVAGDFPVTPNKPLNLILGSVLGLAFGLGIAFALEFMDTSVKTIDDVERYLNVPVLAVIPKDVGVLHREGGMSPDAEAYRILRTNIEFNRRSADANSITMVSGGAGEGKSTTLVNLAYVCAQGGYNTLIIDGDLRRPTLHGHFDTSNSVGLTNYLTTNMPLEEVILQTPIENLYFMPSGILPADAAGILNSRRMSELIQDVKSRFDLVLVDSPPILGVSDASVLCSEVDMTVVVIQHRKLPRNMLQRVKKAVESVGGTLLGVVLNNVDVRSDSQYQYYTSYYTYYASGDDQAAKPKKRGKKEVSSSVGGGDVKLGDDVY</sequence>
<dbReference type="NCBIfam" id="TIGR01007">
    <property type="entry name" value="eps_fam"/>
    <property type="match status" value="1"/>
</dbReference>
<dbReference type="InterPro" id="IPR032807">
    <property type="entry name" value="GNVR"/>
</dbReference>
<feature type="domain" description="Polysaccharide chain length determinant N-terminal" evidence="17">
    <location>
        <begin position="25"/>
        <end position="113"/>
    </location>
</feature>
<dbReference type="GO" id="GO:0004715">
    <property type="term" value="F:non-membrane spanning protein tyrosine kinase activity"/>
    <property type="evidence" value="ECO:0007669"/>
    <property type="project" value="UniProtKB-EC"/>
</dbReference>
<evidence type="ECO:0000256" key="11">
    <source>
        <dbReference type="ARBA" id="ARBA00023136"/>
    </source>
</evidence>
<evidence type="ECO:0000259" key="18">
    <source>
        <dbReference type="Pfam" id="PF13614"/>
    </source>
</evidence>
<keyword evidence="21" id="KW-1185">Reference proteome</keyword>
<accession>A0A6B3LBV6</accession>
<comment type="subcellular location">
    <subcellularLocation>
        <location evidence="1">Cell inner membrane</location>
        <topology evidence="1">Multi-pass membrane protein</topology>
    </subcellularLocation>
</comment>
<evidence type="ECO:0000259" key="17">
    <source>
        <dbReference type="Pfam" id="PF02706"/>
    </source>
</evidence>
<dbReference type="PANTHER" id="PTHR32309">
    <property type="entry name" value="TYROSINE-PROTEIN KINASE"/>
    <property type="match status" value="1"/>
</dbReference>
<evidence type="ECO:0000256" key="14">
    <source>
        <dbReference type="SAM" id="Coils"/>
    </source>
</evidence>
<evidence type="ECO:0000256" key="2">
    <source>
        <dbReference type="ARBA" id="ARBA00008883"/>
    </source>
</evidence>
<feature type="domain" description="Tyrosine-protein kinase G-rich" evidence="19">
    <location>
        <begin position="378"/>
        <end position="445"/>
    </location>
</feature>
<dbReference type="EMBL" id="CP066776">
    <property type="protein sequence ID" value="QQL45796.1"/>
    <property type="molecule type" value="Genomic_DNA"/>
</dbReference>
<name>A0A6B3LBV6_9BACT</name>
<evidence type="ECO:0000313" key="21">
    <source>
        <dbReference type="Proteomes" id="UP000475117"/>
    </source>
</evidence>
<keyword evidence="10 16" id="KW-1133">Transmembrane helix</keyword>
<feature type="compositionally biased region" description="Polar residues" evidence="15">
    <location>
        <begin position="10"/>
        <end position="20"/>
    </location>
</feature>
<dbReference type="GO" id="GO:0005886">
    <property type="term" value="C:plasma membrane"/>
    <property type="evidence" value="ECO:0007669"/>
    <property type="project" value="UniProtKB-SubCell"/>
</dbReference>
<feature type="region of interest" description="Disordered" evidence="15">
    <location>
        <begin position="703"/>
        <end position="731"/>
    </location>
</feature>
<keyword evidence="4" id="KW-0997">Cell inner membrane</keyword>
<protein>
    <submittedName>
        <fullName evidence="20">Polysaccharide biosynthesis tyrosine autokinase</fullName>
        <ecNumber evidence="20">2.7.10.2</ecNumber>
    </submittedName>
</protein>
<keyword evidence="12" id="KW-0829">Tyrosine-protein kinase</keyword>
<evidence type="ECO:0000256" key="10">
    <source>
        <dbReference type="ARBA" id="ARBA00022989"/>
    </source>
</evidence>
<dbReference type="Pfam" id="PF02706">
    <property type="entry name" value="Wzz"/>
    <property type="match status" value="1"/>
</dbReference>
<dbReference type="Pfam" id="PF13807">
    <property type="entry name" value="GNVR"/>
    <property type="match status" value="1"/>
</dbReference>
<evidence type="ECO:0000256" key="4">
    <source>
        <dbReference type="ARBA" id="ARBA00022519"/>
    </source>
</evidence>
<evidence type="ECO:0000256" key="13">
    <source>
        <dbReference type="ARBA" id="ARBA00053015"/>
    </source>
</evidence>
<feature type="region of interest" description="Disordered" evidence="15">
    <location>
        <begin position="1"/>
        <end position="21"/>
    </location>
</feature>
<evidence type="ECO:0000256" key="16">
    <source>
        <dbReference type="SAM" id="Phobius"/>
    </source>
</evidence>
<reference evidence="20 21" key="1">
    <citation type="submission" date="2020-12" db="EMBL/GenBank/DDBJ databases">
        <title>Sulforoseuscoccus oceanibium gen. nov., sp. nov., a representative of the phylum Verrucomicrobia with special cytoplasmic membrane, and proposal of Sulforoseuscoccusaceae fam. nov.</title>
        <authorList>
            <person name="Xi F."/>
        </authorList>
    </citation>
    <scope>NUCLEOTIDE SEQUENCE [LARGE SCALE GENOMIC DNA]</scope>
    <source>
        <strain evidence="20 21">T37</strain>
    </source>
</reference>
<keyword evidence="8 20" id="KW-0418">Kinase</keyword>
<dbReference type="EC" id="2.7.10.2" evidence="20"/>
<keyword evidence="9" id="KW-0067">ATP-binding</keyword>
<dbReference type="InterPro" id="IPR005702">
    <property type="entry name" value="Wzc-like_C"/>
</dbReference>
<evidence type="ECO:0000256" key="1">
    <source>
        <dbReference type="ARBA" id="ARBA00004429"/>
    </source>
</evidence>
<evidence type="ECO:0000256" key="12">
    <source>
        <dbReference type="ARBA" id="ARBA00023137"/>
    </source>
</evidence>
<dbReference type="GO" id="GO:0005524">
    <property type="term" value="F:ATP binding"/>
    <property type="evidence" value="ECO:0007669"/>
    <property type="project" value="UniProtKB-KW"/>
</dbReference>
<evidence type="ECO:0000256" key="5">
    <source>
        <dbReference type="ARBA" id="ARBA00022679"/>
    </source>
</evidence>
<dbReference type="AlphaFoldDB" id="A0A6B3LBV6"/>
<feature type="transmembrane region" description="Helical" evidence="16">
    <location>
        <begin position="36"/>
        <end position="55"/>
    </location>
</feature>
<feature type="coiled-coil region" evidence="14">
    <location>
        <begin position="334"/>
        <end position="361"/>
    </location>
</feature>
<keyword evidence="6 16" id="KW-0812">Transmembrane</keyword>